<evidence type="ECO:0000259" key="1">
    <source>
        <dbReference type="PROSITE" id="PS50271"/>
    </source>
</evidence>
<comment type="caution">
    <text evidence="2">The sequence shown here is derived from an EMBL/GenBank/DDBJ whole genome shotgun (WGS) entry which is preliminary data.</text>
</comment>
<dbReference type="GO" id="GO:0008270">
    <property type="term" value="F:zinc ion binding"/>
    <property type="evidence" value="ECO:0007669"/>
    <property type="project" value="InterPro"/>
</dbReference>
<name>A0A8J3CEG8_9PSEU</name>
<sequence>MATCEHLAAAPSDAEPAPPTDGCAECLAQHRRDWVKLRMCLSCGHIGCCDSSPGRHATTHFQDTSHPVMRSYEPGETWRWCYVDEVVS</sequence>
<dbReference type="InterPro" id="IPR013083">
    <property type="entry name" value="Znf_RING/FYVE/PHD"/>
</dbReference>
<evidence type="ECO:0000313" key="2">
    <source>
        <dbReference type="EMBL" id="GGM56657.1"/>
    </source>
</evidence>
<keyword evidence="3" id="KW-1185">Reference proteome</keyword>
<dbReference type="Gene3D" id="3.30.40.10">
    <property type="entry name" value="Zinc/RING finger domain, C3HC4 (zinc finger)"/>
    <property type="match status" value="1"/>
</dbReference>
<evidence type="ECO:0000313" key="3">
    <source>
        <dbReference type="Proteomes" id="UP000637578"/>
    </source>
</evidence>
<dbReference type="RefSeq" id="WP_189058035.1">
    <property type="nucleotide sequence ID" value="NZ_BMMK01000012.1"/>
</dbReference>
<proteinExistence type="predicted"/>
<dbReference type="AlphaFoldDB" id="A0A8J3CEG8"/>
<dbReference type="Proteomes" id="UP000637578">
    <property type="component" value="Unassembled WGS sequence"/>
</dbReference>
<reference evidence="2" key="2">
    <citation type="submission" date="2020-09" db="EMBL/GenBank/DDBJ databases">
        <authorList>
            <person name="Sun Q."/>
            <person name="Zhou Y."/>
        </authorList>
    </citation>
    <scope>NUCLEOTIDE SEQUENCE</scope>
    <source>
        <strain evidence="2">CGMCC 4.5737</strain>
    </source>
</reference>
<dbReference type="SUPFAM" id="SSF57850">
    <property type="entry name" value="RING/U-box"/>
    <property type="match status" value="1"/>
</dbReference>
<protein>
    <recommendedName>
        <fullName evidence="1">UBP-type domain-containing protein</fullName>
    </recommendedName>
</protein>
<feature type="domain" description="UBP-type" evidence="1">
    <location>
        <begin position="2"/>
        <end position="88"/>
    </location>
</feature>
<dbReference type="InterPro" id="IPR001607">
    <property type="entry name" value="Znf_UBP"/>
</dbReference>
<reference evidence="2" key="1">
    <citation type="journal article" date="2014" name="Int. J. Syst. Evol. Microbiol.">
        <title>Complete genome sequence of Corynebacterium casei LMG S-19264T (=DSM 44701T), isolated from a smear-ripened cheese.</title>
        <authorList>
            <consortium name="US DOE Joint Genome Institute (JGI-PGF)"/>
            <person name="Walter F."/>
            <person name="Albersmeier A."/>
            <person name="Kalinowski J."/>
            <person name="Ruckert C."/>
        </authorList>
    </citation>
    <scope>NUCLEOTIDE SEQUENCE</scope>
    <source>
        <strain evidence="2">CGMCC 4.5737</strain>
    </source>
</reference>
<dbReference type="EMBL" id="BMMK01000012">
    <property type="protein sequence ID" value="GGM56657.1"/>
    <property type="molecule type" value="Genomic_DNA"/>
</dbReference>
<organism evidence="2 3">
    <name type="scientific">Longimycelium tulufanense</name>
    <dbReference type="NCBI Taxonomy" id="907463"/>
    <lineage>
        <taxon>Bacteria</taxon>
        <taxon>Bacillati</taxon>
        <taxon>Actinomycetota</taxon>
        <taxon>Actinomycetes</taxon>
        <taxon>Pseudonocardiales</taxon>
        <taxon>Pseudonocardiaceae</taxon>
        <taxon>Longimycelium</taxon>
    </lineage>
</organism>
<gene>
    <name evidence="2" type="ORF">GCM10012275_29770</name>
</gene>
<accession>A0A8J3CEG8</accession>
<dbReference type="Pfam" id="PF02148">
    <property type="entry name" value="zf-UBP"/>
    <property type="match status" value="1"/>
</dbReference>
<dbReference type="PROSITE" id="PS50271">
    <property type="entry name" value="ZF_UBP"/>
    <property type="match status" value="1"/>
</dbReference>